<organism evidence="5 6">
    <name type="scientific">Microbacterium jejuense</name>
    <dbReference type="NCBI Taxonomy" id="1263637"/>
    <lineage>
        <taxon>Bacteria</taxon>
        <taxon>Bacillati</taxon>
        <taxon>Actinomycetota</taxon>
        <taxon>Actinomycetes</taxon>
        <taxon>Micrococcales</taxon>
        <taxon>Microbacteriaceae</taxon>
        <taxon>Microbacterium</taxon>
    </lineage>
</organism>
<proteinExistence type="predicted"/>
<dbReference type="InterPro" id="IPR055170">
    <property type="entry name" value="GFO_IDH_MocA-like_dom"/>
</dbReference>
<dbReference type="Pfam" id="PF22725">
    <property type="entry name" value="GFO_IDH_MocA_C3"/>
    <property type="match status" value="1"/>
</dbReference>
<dbReference type="InterPro" id="IPR000683">
    <property type="entry name" value="Gfo/Idh/MocA-like_OxRdtase_N"/>
</dbReference>
<dbReference type="InterPro" id="IPR050463">
    <property type="entry name" value="Gfo/Idh/MocA_oxidrdct_glycsds"/>
</dbReference>
<dbReference type="Gene3D" id="3.40.50.720">
    <property type="entry name" value="NAD(P)-binding Rossmann-like Domain"/>
    <property type="match status" value="1"/>
</dbReference>
<sequence>MRAPAVSAAHEGVDSVADDVIGVGIAGFWHVHAGDYAREATAHEGTRVVAGWDADAGLAAEGARALGVDAEDSLDALLARPDVGAVTVTTATADHTDVISRAIAAGTHVFTEKLLAPTVAESERLVAAAHAAGVALVVSLPRLSQAEIVAATALVDAGVLGTVTYARVRMAHDGWLGGWLPERFADPVAAIGGAFADLGCHPAYLVQRLIGARPAQVTAAYGRVTGRAVEDNAVVVARYDDGALGVAEASFVTTPGAFAFEVRGTTASLLFGFGREELIGKGGALGDDWTPVALGEPVPQPFDLWVAAMRGAADPSDNQRAAVELTRFVAAANTAAATGGAVDLDPEGRS</sequence>
<dbReference type="Proteomes" id="UP001196843">
    <property type="component" value="Unassembled WGS sequence"/>
</dbReference>
<dbReference type="Gene3D" id="3.30.360.10">
    <property type="entry name" value="Dihydrodipicolinate Reductase, domain 2"/>
    <property type="match status" value="1"/>
</dbReference>
<comment type="caution">
    <text evidence="5">The sequence shown here is derived from an EMBL/GenBank/DDBJ whole genome shotgun (WGS) entry which is preliminary data.</text>
</comment>
<reference evidence="5 6" key="1">
    <citation type="journal article" date="2021" name="MBio">
        <title>Poor Competitiveness of Bradyrhizobium in Pigeon Pea Root Colonization in Indian Soils.</title>
        <authorList>
            <person name="Chalasani D."/>
            <person name="Basu A."/>
            <person name="Pullabhotla S.V.S.R.N."/>
            <person name="Jorrin B."/>
            <person name="Neal A.L."/>
            <person name="Poole P.S."/>
            <person name="Podile A.R."/>
            <person name="Tkacz A."/>
        </authorList>
    </citation>
    <scope>NUCLEOTIDE SEQUENCE [LARGE SCALE GENOMIC DNA]</scope>
    <source>
        <strain evidence="5 6">HU14</strain>
    </source>
</reference>
<dbReference type="SUPFAM" id="SSF55347">
    <property type="entry name" value="Glyceraldehyde-3-phosphate dehydrogenase-like, C-terminal domain"/>
    <property type="match status" value="1"/>
</dbReference>
<name>A0ABS7HRI8_9MICO</name>
<dbReference type="Pfam" id="PF01408">
    <property type="entry name" value="GFO_IDH_MocA"/>
    <property type="match status" value="1"/>
</dbReference>
<feature type="domain" description="Gfo/Idh/MocA-like oxidoreductase N-terminal" evidence="3">
    <location>
        <begin position="20"/>
        <end position="138"/>
    </location>
</feature>
<evidence type="ECO:0000313" key="6">
    <source>
        <dbReference type="Proteomes" id="UP001196843"/>
    </source>
</evidence>
<evidence type="ECO:0000259" key="4">
    <source>
        <dbReference type="Pfam" id="PF22725"/>
    </source>
</evidence>
<dbReference type="PANTHER" id="PTHR43818:SF11">
    <property type="entry name" value="BCDNA.GH03377"/>
    <property type="match status" value="1"/>
</dbReference>
<evidence type="ECO:0000256" key="2">
    <source>
        <dbReference type="ARBA" id="ARBA00023027"/>
    </source>
</evidence>
<evidence type="ECO:0000256" key="1">
    <source>
        <dbReference type="ARBA" id="ARBA00023002"/>
    </source>
</evidence>
<accession>A0ABS7HRI8</accession>
<dbReference type="EMBL" id="JAEUAW010000016">
    <property type="protein sequence ID" value="MBW9095263.1"/>
    <property type="molecule type" value="Genomic_DNA"/>
</dbReference>
<gene>
    <name evidence="5" type="ORF">JNB62_16390</name>
</gene>
<protein>
    <submittedName>
        <fullName evidence="5">Gfo/Idh/MocA family oxidoreductase</fullName>
    </submittedName>
</protein>
<evidence type="ECO:0000259" key="3">
    <source>
        <dbReference type="Pfam" id="PF01408"/>
    </source>
</evidence>
<feature type="domain" description="GFO/IDH/MocA-like oxidoreductase" evidence="4">
    <location>
        <begin position="150"/>
        <end position="269"/>
    </location>
</feature>
<keyword evidence="1" id="KW-0560">Oxidoreductase</keyword>
<keyword evidence="2" id="KW-0520">NAD</keyword>
<keyword evidence="6" id="KW-1185">Reference proteome</keyword>
<dbReference type="SUPFAM" id="SSF51735">
    <property type="entry name" value="NAD(P)-binding Rossmann-fold domains"/>
    <property type="match status" value="1"/>
</dbReference>
<evidence type="ECO:0000313" key="5">
    <source>
        <dbReference type="EMBL" id="MBW9095263.1"/>
    </source>
</evidence>
<dbReference type="InterPro" id="IPR036291">
    <property type="entry name" value="NAD(P)-bd_dom_sf"/>
</dbReference>
<dbReference type="PANTHER" id="PTHR43818">
    <property type="entry name" value="BCDNA.GH03377"/>
    <property type="match status" value="1"/>
</dbReference>